<reference evidence="1 2" key="1">
    <citation type="submission" date="2020-01" db="EMBL/GenBank/DDBJ databases">
        <authorList>
            <consortium name="DOE Joint Genome Institute"/>
            <person name="Haridas S."/>
            <person name="Albert R."/>
            <person name="Binder M."/>
            <person name="Bloem J."/>
            <person name="Labutti K."/>
            <person name="Salamov A."/>
            <person name="Andreopoulos B."/>
            <person name="Baker S.E."/>
            <person name="Barry K."/>
            <person name="Bills G."/>
            <person name="Bluhm B.H."/>
            <person name="Cannon C."/>
            <person name="Castanera R."/>
            <person name="Culley D.E."/>
            <person name="Daum C."/>
            <person name="Ezra D."/>
            <person name="Gonzalez J.B."/>
            <person name="Henrissat B."/>
            <person name="Kuo A."/>
            <person name="Liang C."/>
            <person name="Lipzen A."/>
            <person name="Lutzoni F."/>
            <person name="Magnuson J."/>
            <person name="Mondo S."/>
            <person name="Nolan M."/>
            <person name="Ohm R."/>
            <person name="Pangilinan J."/>
            <person name="Park H.-J.H."/>
            <person name="Ramirez L."/>
            <person name="Alfaro M."/>
            <person name="Sun H."/>
            <person name="Tritt A."/>
            <person name="Yoshinaga Y."/>
            <person name="Zwiers L.-H.L."/>
            <person name="Turgeon B.G."/>
            <person name="Goodwin S.B."/>
            <person name="Spatafora J.W."/>
            <person name="Crous P.W."/>
            <person name="Grigoriev I.V."/>
        </authorList>
    </citation>
    <scope>NUCLEOTIDE SEQUENCE [LARGE SCALE GENOMIC DNA]</scope>
    <source>
        <strain evidence="1 2">CBS 611.86</strain>
    </source>
</reference>
<accession>A0A7C8IIS9</accession>
<sequence>MFNNKVTMAHAVLPEATSNLGNTVISASAHRHSVMCHFLESSTVPIMDSIRNISFILYFVDSSRRRENVESSGTHKMSTYRSRIAENIKLYLRSSNKLPK</sequence>
<keyword evidence="2" id="KW-1185">Reference proteome</keyword>
<dbReference type="AlphaFoldDB" id="A0A7C8IIS9"/>
<name>A0A7C8IIS9_9PLEO</name>
<dbReference type="Proteomes" id="UP000481861">
    <property type="component" value="Unassembled WGS sequence"/>
</dbReference>
<organism evidence="1 2">
    <name type="scientific">Massariosphaeria phaeospora</name>
    <dbReference type="NCBI Taxonomy" id="100035"/>
    <lineage>
        <taxon>Eukaryota</taxon>
        <taxon>Fungi</taxon>
        <taxon>Dikarya</taxon>
        <taxon>Ascomycota</taxon>
        <taxon>Pezizomycotina</taxon>
        <taxon>Dothideomycetes</taxon>
        <taxon>Pleosporomycetidae</taxon>
        <taxon>Pleosporales</taxon>
        <taxon>Pleosporales incertae sedis</taxon>
        <taxon>Massariosphaeria</taxon>
    </lineage>
</organism>
<comment type="caution">
    <text evidence="1">The sequence shown here is derived from an EMBL/GenBank/DDBJ whole genome shotgun (WGS) entry which is preliminary data.</text>
</comment>
<evidence type="ECO:0000313" key="2">
    <source>
        <dbReference type="Proteomes" id="UP000481861"/>
    </source>
</evidence>
<dbReference type="EMBL" id="JAADJZ010000002">
    <property type="protein sequence ID" value="KAF2877453.1"/>
    <property type="molecule type" value="Genomic_DNA"/>
</dbReference>
<evidence type="ECO:0000313" key="1">
    <source>
        <dbReference type="EMBL" id="KAF2877453.1"/>
    </source>
</evidence>
<protein>
    <submittedName>
        <fullName evidence="1">Uncharacterized protein</fullName>
    </submittedName>
</protein>
<gene>
    <name evidence="1" type="ORF">BDV95DRAFT_147640</name>
</gene>
<proteinExistence type="predicted"/>